<reference evidence="1" key="1">
    <citation type="journal article" date="2021" name="Proc. Natl. Acad. Sci. U.S.A.">
        <title>A Catalog of Tens of Thousands of Viruses from Human Metagenomes Reveals Hidden Associations with Chronic Diseases.</title>
        <authorList>
            <person name="Tisza M.J."/>
            <person name="Buck C.B."/>
        </authorList>
    </citation>
    <scope>NUCLEOTIDE SEQUENCE</scope>
    <source>
        <strain evidence="1">CtM3g2</strain>
    </source>
</reference>
<protein>
    <submittedName>
        <fullName evidence="1">Uncharacterized protein</fullName>
    </submittedName>
</protein>
<organism evidence="1">
    <name type="scientific">Siphoviridae sp. ctM3g2</name>
    <dbReference type="NCBI Taxonomy" id="2826255"/>
    <lineage>
        <taxon>Viruses</taxon>
        <taxon>Duplodnaviria</taxon>
        <taxon>Heunggongvirae</taxon>
        <taxon>Uroviricota</taxon>
        <taxon>Caudoviricetes</taxon>
    </lineage>
</organism>
<name>A0A8S5LU41_9CAUD</name>
<evidence type="ECO:0000313" key="1">
    <source>
        <dbReference type="EMBL" id="DAD73534.1"/>
    </source>
</evidence>
<dbReference type="EMBL" id="BK014738">
    <property type="protein sequence ID" value="DAD73534.1"/>
    <property type="molecule type" value="Genomic_DNA"/>
</dbReference>
<sequence>MIIEEVYKEHLRCCVGAFLMPEAERRGAREKRIPGVPEGLQMRLGGTIGRRTLLYALCVPLHGDFGRREGSFTY</sequence>
<accession>A0A8S5LU41</accession>
<proteinExistence type="predicted"/>